<dbReference type="HOGENOM" id="CLU_002706_49_8_1"/>
<dbReference type="PANTHER" id="PTHR46128:SF329">
    <property type="entry name" value="MITOCHONDRIAL GROUP I INTRON SPLICING FACTOR DMR1"/>
    <property type="match status" value="1"/>
</dbReference>
<dbReference type="Proteomes" id="UP000002051">
    <property type="component" value="Chromosome 5"/>
</dbReference>
<name>G7KFX0_MEDTR</name>
<dbReference type="Pfam" id="PF13041">
    <property type="entry name" value="PPR_2"/>
    <property type="match status" value="5"/>
</dbReference>
<feature type="repeat" description="PPR" evidence="3">
    <location>
        <begin position="707"/>
        <end position="741"/>
    </location>
</feature>
<keyword evidence="4" id="KW-0472">Membrane</keyword>
<reference evidence="6" key="3">
    <citation type="submission" date="2015-04" db="UniProtKB">
        <authorList>
            <consortium name="EnsemblPlants"/>
        </authorList>
    </citation>
    <scope>IDENTIFICATION</scope>
    <source>
        <strain evidence="6">cv. Jemalong A17</strain>
    </source>
</reference>
<dbReference type="AlphaFoldDB" id="G7KFX0"/>
<dbReference type="Pfam" id="PF01535">
    <property type="entry name" value="PPR"/>
    <property type="match status" value="1"/>
</dbReference>
<dbReference type="Gene3D" id="1.25.40.10">
    <property type="entry name" value="Tetratricopeptide repeat domain"/>
    <property type="match status" value="6"/>
</dbReference>
<keyword evidence="4" id="KW-0812">Transmembrane</keyword>
<keyword evidence="2" id="KW-0677">Repeat</keyword>
<feature type="transmembrane region" description="Helical" evidence="4">
    <location>
        <begin position="798"/>
        <end position="824"/>
    </location>
</feature>
<dbReference type="EnsemblPlants" id="AES99157">
    <property type="protein sequence ID" value="AES99157"/>
    <property type="gene ID" value="MTR_5g077270"/>
</dbReference>
<feature type="repeat" description="PPR" evidence="3">
    <location>
        <begin position="202"/>
        <end position="236"/>
    </location>
</feature>
<reference evidence="5 7" key="2">
    <citation type="journal article" date="2014" name="BMC Genomics">
        <title>An improved genome release (version Mt4.0) for the model legume Medicago truncatula.</title>
        <authorList>
            <person name="Tang H."/>
            <person name="Krishnakumar V."/>
            <person name="Bidwell S."/>
            <person name="Rosen B."/>
            <person name="Chan A."/>
            <person name="Zhou S."/>
            <person name="Gentzbittel L."/>
            <person name="Childs K.L."/>
            <person name="Yandell M."/>
            <person name="Gundlach H."/>
            <person name="Mayer K.F."/>
            <person name="Schwartz D.C."/>
            <person name="Town C.D."/>
        </authorList>
    </citation>
    <scope>GENOME REANNOTATION</scope>
    <source>
        <strain evidence="6 7">cv. Jemalong A17</strain>
    </source>
</reference>
<feature type="repeat" description="PPR" evidence="3">
    <location>
        <begin position="532"/>
        <end position="566"/>
    </location>
</feature>
<dbReference type="PROSITE" id="PS51375">
    <property type="entry name" value="PPR"/>
    <property type="match status" value="12"/>
</dbReference>
<dbReference type="PaxDb" id="3880-AES99157"/>
<feature type="transmembrane region" description="Helical" evidence="4">
    <location>
        <begin position="771"/>
        <end position="792"/>
    </location>
</feature>
<evidence type="ECO:0000313" key="6">
    <source>
        <dbReference type="EnsemblPlants" id="AES99157"/>
    </source>
</evidence>
<dbReference type="InterPro" id="IPR050872">
    <property type="entry name" value="PPR_P_subfamily"/>
</dbReference>
<evidence type="ECO:0000313" key="7">
    <source>
        <dbReference type="Proteomes" id="UP000002051"/>
    </source>
</evidence>
<evidence type="ECO:0000256" key="2">
    <source>
        <dbReference type="ARBA" id="ARBA00022737"/>
    </source>
</evidence>
<dbReference type="eggNOG" id="KOG4197">
    <property type="taxonomic scope" value="Eukaryota"/>
</dbReference>
<evidence type="ECO:0000256" key="1">
    <source>
        <dbReference type="ARBA" id="ARBA00007626"/>
    </source>
</evidence>
<accession>G7KFX0</accession>
<feature type="repeat" description="PPR" evidence="3">
    <location>
        <begin position="637"/>
        <end position="671"/>
    </location>
</feature>
<evidence type="ECO:0000256" key="4">
    <source>
        <dbReference type="SAM" id="Phobius"/>
    </source>
</evidence>
<feature type="repeat" description="PPR" evidence="3">
    <location>
        <begin position="672"/>
        <end position="706"/>
    </location>
</feature>
<dbReference type="OMA" id="WKLICNM"/>
<feature type="repeat" description="PPR" evidence="3">
    <location>
        <begin position="742"/>
        <end position="776"/>
    </location>
</feature>
<dbReference type="InterPro" id="IPR002885">
    <property type="entry name" value="PPR_rpt"/>
</dbReference>
<keyword evidence="4" id="KW-1133">Transmembrane helix</keyword>
<gene>
    <name evidence="5" type="ordered locus">MTR_5g077270</name>
</gene>
<keyword evidence="7" id="KW-1185">Reference proteome</keyword>
<feature type="repeat" description="PPR" evidence="3">
    <location>
        <begin position="237"/>
        <end position="271"/>
    </location>
</feature>
<feature type="repeat" description="PPR" evidence="3">
    <location>
        <begin position="497"/>
        <end position="531"/>
    </location>
</feature>
<dbReference type="NCBIfam" id="TIGR00756">
    <property type="entry name" value="PPR"/>
    <property type="match status" value="10"/>
</dbReference>
<dbReference type="EMBL" id="CM001221">
    <property type="protein sequence ID" value="AES99157.1"/>
    <property type="molecule type" value="Genomic_DNA"/>
</dbReference>
<dbReference type="InterPro" id="IPR011990">
    <property type="entry name" value="TPR-like_helical_dom_sf"/>
</dbReference>
<feature type="repeat" description="PPR" evidence="3">
    <location>
        <begin position="567"/>
        <end position="601"/>
    </location>
</feature>
<feature type="repeat" description="PPR" evidence="3">
    <location>
        <begin position="602"/>
        <end position="636"/>
    </location>
</feature>
<evidence type="ECO:0000256" key="3">
    <source>
        <dbReference type="PROSITE-ProRule" id="PRU00708"/>
    </source>
</evidence>
<comment type="similarity">
    <text evidence="1">Belongs to the PPR family. P subfamily.</text>
</comment>
<sequence length="872" mass="98931">MAVTATVTCLLRRRSSSRIHFFSRFYSPSSSAALLLEPEDKDETPNFNNTPRHKTTTKLPHLVAKVFKSLNWGVAREIKFKGWVQTHEIVEFYKKDARDASELFSILLHSACHVIVFDMLIKVFASNSMLEHDANRVGDDDDDDGVSVRCFFEDLRNFGPTPNIHTYTIMMNFYCRDVRCSADISPASEIFGNIYRSGETPNVVTYSTYIKGLCKAGSLRVVWKLICNMCRENQPINNHCFNAIMYGLCQRGELDEASQVLEEMKSIGILPDVYGYYVFVNAKDVGIEVDIMSCNFLLKCLVDANRVGDDDDDDDDDGVSVSVRCFFEDLRNFGPTPNIHAYTIMMNFYCRDVRCSADISPASEIFGNIYRSGETPNVVTYSTYIKGLCKAGSLRVVWKLICNMCELDEASQVLEEMKSIGILPDVYGYSILIDAFCKNGDDKKVVDLREDMKLNQIKPSIVNHTSIIHRLCKSKTMPMQIVMNKFRAIGASGCKYDQTIYETLVDGFCREGDMVSAGKLLEEMGSNNFAPSAFCYCSQIKGFYKLRQFANALKVYSIMQKRGIRPDTIACNHILSIYCRKREFNEALALSEEFRDHGVSLNPYSYNEFINKLCRESFPEKALQLLPVMLKRNVLPGVVNYSTLISCFAKQTNSKKAVKLFTRMTKVGITFNIKTHTALIDLCIRNCKIDKACDLFEDMEKRGVHPDQITYNTLIAAFCNTGEMIIAKTLFDRMLQEGCSPNVVTYSCFINAYWKLDMRDQAHKWYDEMRFSLLVATINAIIVSLLISLAVAGGFLALFFALVTAIYIGALLVALFVITTVMFWTTVAIPITRGWVEFFYTVWLVGTKSLKFAKTLTEQEWLCNFNLFCCLG</sequence>
<feature type="repeat" description="PPR" evidence="3">
    <location>
        <begin position="425"/>
        <end position="459"/>
    </location>
</feature>
<feature type="repeat" description="PPR" evidence="3">
    <location>
        <begin position="377"/>
        <end position="411"/>
    </location>
</feature>
<organism evidence="5 7">
    <name type="scientific">Medicago truncatula</name>
    <name type="common">Barrel medic</name>
    <name type="synonym">Medicago tribuloides</name>
    <dbReference type="NCBI Taxonomy" id="3880"/>
    <lineage>
        <taxon>Eukaryota</taxon>
        <taxon>Viridiplantae</taxon>
        <taxon>Streptophyta</taxon>
        <taxon>Embryophyta</taxon>
        <taxon>Tracheophyta</taxon>
        <taxon>Spermatophyta</taxon>
        <taxon>Magnoliopsida</taxon>
        <taxon>eudicotyledons</taxon>
        <taxon>Gunneridae</taxon>
        <taxon>Pentapetalae</taxon>
        <taxon>rosids</taxon>
        <taxon>fabids</taxon>
        <taxon>Fabales</taxon>
        <taxon>Fabaceae</taxon>
        <taxon>Papilionoideae</taxon>
        <taxon>50 kb inversion clade</taxon>
        <taxon>NPAAA clade</taxon>
        <taxon>Hologalegina</taxon>
        <taxon>IRL clade</taxon>
        <taxon>Trifolieae</taxon>
        <taxon>Medicago</taxon>
    </lineage>
</organism>
<proteinExistence type="inferred from homology"/>
<dbReference type="PANTHER" id="PTHR46128">
    <property type="entry name" value="MITOCHONDRIAL GROUP I INTRON SPLICING FACTOR CCM1"/>
    <property type="match status" value="1"/>
</dbReference>
<dbReference type="Pfam" id="PF12854">
    <property type="entry name" value="PPR_1"/>
    <property type="match status" value="2"/>
</dbReference>
<reference evidence="5 7" key="1">
    <citation type="journal article" date="2011" name="Nature">
        <title>The Medicago genome provides insight into the evolution of rhizobial symbioses.</title>
        <authorList>
            <person name="Young N.D."/>
            <person name="Debelle F."/>
            <person name="Oldroyd G.E."/>
            <person name="Geurts R."/>
            <person name="Cannon S.B."/>
            <person name="Udvardi M.K."/>
            <person name="Benedito V.A."/>
            <person name="Mayer K.F."/>
            <person name="Gouzy J."/>
            <person name="Schoof H."/>
            <person name="Van de Peer Y."/>
            <person name="Proost S."/>
            <person name="Cook D.R."/>
            <person name="Meyers B.C."/>
            <person name="Spannagl M."/>
            <person name="Cheung F."/>
            <person name="De Mita S."/>
            <person name="Krishnakumar V."/>
            <person name="Gundlach H."/>
            <person name="Zhou S."/>
            <person name="Mudge J."/>
            <person name="Bharti A.K."/>
            <person name="Murray J.D."/>
            <person name="Naoumkina M.A."/>
            <person name="Rosen B."/>
            <person name="Silverstein K.A."/>
            <person name="Tang H."/>
            <person name="Rombauts S."/>
            <person name="Zhao P.X."/>
            <person name="Zhou P."/>
            <person name="Barbe V."/>
            <person name="Bardou P."/>
            <person name="Bechner M."/>
            <person name="Bellec A."/>
            <person name="Berger A."/>
            <person name="Berges H."/>
            <person name="Bidwell S."/>
            <person name="Bisseling T."/>
            <person name="Choisne N."/>
            <person name="Couloux A."/>
            <person name="Denny R."/>
            <person name="Deshpande S."/>
            <person name="Dai X."/>
            <person name="Doyle J.J."/>
            <person name="Dudez A.M."/>
            <person name="Farmer A.D."/>
            <person name="Fouteau S."/>
            <person name="Franken C."/>
            <person name="Gibelin C."/>
            <person name="Gish J."/>
            <person name="Goldstein S."/>
            <person name="Gonzalez A.J."/>
            <person name="Green P.J."/>
            <person name="Hallab A."/>
            <person name="Hartog M."/>
            <person name="Hua A."/>
            <person name="Humphray S.J."/>
            <person name="Jeong D.H."/>
            <person name="Jing Y."/>
            <person name="Jocker A."/>
            <person name="Kenton S.M."/>
            <person name="Kim D.J."/>
            <person name="Klee K."/>
            <person name="Lai H."/>
            <person name="Lang C."/>
            <person name="Lin S."/>
            <person name="Macmil S.L."/>
            <person name="Magdelenat G."/>
            <person name="Matthews L."/>
            <person name="McCorrison J."/>
            <person name="Monaghan E.L."/>
            <person name="Mun J.H."/>
            <person name="Najar F.Z."/>
            <person name="Nicholson C."/>
            <person name="Noirot C."/>
            <person name="O'Bleness M."/>
            <person name="Paule C.R."/>
            <person name="Poulain J."/>
            <person name="Prion F."/>
            <person name="Qin B."/>
            <person name="Qu C."/>
            <person name="Retzel E.F."/>
            <person name="Riddle C."/>
            <person name="Sallet E."/>
            <person name="Samain S."/>
            <person name="Samson N."/>
            <person name="Sanders I."/>
            <person name="Saurat O."/>
            <person name="Scarpelli C."/>
            <person name="Schiex T."/>
            <person name="Segurens B."/>
            <person name="Severin A.J."/>
            <person name="Sherrier D.J."/>
            <person name="Shi R."/>
            <person name="Sims S."/>
            <person name="Singer S.R."/>
            <person name="Sinharoy S."/>
            <person name="Sterck L."/>
            <person name="Viollet A."/>
            <person name="Wang B.B."/>
            <person name="Wang K."/>
            <person name="Wang M."/>
            <person name="Wang X."/>
            <person name="Warfsmann J."/>
            <person name="Weissenbach J."/>
            <person name="White D.D."/>
            <person name="White J.D."/>
            <person name="Wiley G.B."/>
            <person name="Wincker P."/>
            <person name="Xing Y."/>
            <person name="Yang L."/>
            <person name="Yao Z."/>
            <person name="Ying F."/>
            <person name="Zhai J."/>
            <person name="Zhou L."/>
            <person name="Zuber A."/>
            <person name="Denarie J."/>
            <person name="Dixon R.A."/>
            <person name="May G.D."/>
            <person name="Schwartz D.C."/>
            <person name="Rogers J."/>
            <person name="Quetier F."/>
            <person name="Town C.D."/>
            <person name="Roe B.A."/>
        </authorList>
    </citation>
    <scope>NUCLEOTIDE SEQUENCE [LARGE SCALE GENOMIC DNA]</scope>
    <source>
        <strain evidence="5">A17</strain>
        <strain evidence="6 7">cv. Jemalong A17</strain>
    </source>
</reference>
<evidence type="ECO:0000313" key="5">
    <source>
        <dbReference type="EMBL" id="AES99157.1"/>
    </source>
</evidence>
<protein>
    <submittedName>
        <fullName evidence="5">Pentatricopeptide (PPR) repeat protein, putative</fullName>
    </submittedName>
</protein>